<dbReference type="AlphaFoldDB" id="A0A0B0NAS8"/>
<organism evidence="3 4">
    <name type="scientific">Gossypium arboreum</name>
    <name type="common">Tree cotton</name>
    <name type="synonym">Gossypium nanking</name>
    <dbReference type="NCBI Taxonomy" id="29729"/>
    <lineage>
        <taxon>Eukaryota</taxon>
        <taxon>Viridiplantae</taxon>
        <taxon>Streptophyta</taxon>
        <taxon>Embryophyta</taxon>
        <taxon>Tracheophyta</taxon>
        <taxon>Spermatophyta</taxon>
        <taxon>Magnoliopsida</taxon>
        <taxon>eudicotyledons</taxon>
        <taxon>Gunneridae</taxon>
        <taxon>Pentapetalae</taxon>
        <taxon>rosids</taxon>
        <taxon>malvids</taxon>
        <taxon>Malvales</taxon>
        <taxon>Malvaceae</taxon>
        <taxon>Malvoideae</taxon>
        <taxon>Gossypium</taxon>
    </lineage>
</organism>
<dbReference type="OMA" id="QAKTRTY"/>
<dbReference type="PROSITE" id="PS50096">
    <property type="entry name" value="IQ"/>
    <property type="match status" value="1"/>
</dbReference>
<dbReference type="PANTHER" id="PTHR32295:SF93">
    <property type="entry name" value="PROTEIN IQ-DOMAIN 9"/>
    <property type="match status" value="1"/>
</dbReference>
<protein>
    <submittedName>
        <fullName evidence="3">Protein IQ-DOMAIN 1-like protein</fullName>
    </submittedName>
</protein>
<keyword evidence="4" id="KW-1185">Reference proteome</keyword>
<evidence type="ECO:0000313" key="3">
    <source>
        <dbReference type="EMBL" id="KHG08166.1"/>
    </source>
</evidence>
<sequence>MGSGNVLKTLVNIVKDDSSKQVKRSSGSTKSKGFKWKKLQRKTSMRTKFIRDSAALGMSIEDLAATRIQTAFRAYRARKKLRLLKGIVRLQAKTRTYSIKKQATTTLHYLHSWSNIQAQIRARRLCMVTEGHLRQKKIANQLKLEAKLHELEVEWSGGPGTMEEVLTKIHQKEAAAVKRERTMAYAFSHQWRAPNSINNGLGSYRLAKANWGWSWVERWIAVRPWERRLPTPSTTPKSTPKEPQNKQTSKGSKNSNSPKPKASVSVKPPLSNAKGAMKPRRLSYPGAEKPAARQVNTKADKINIEKEEIST</sequence>
<evidence type="ECO:0000256" key="1">
    <source>
        <dbReference type="ARBA" id="ARBA00022860"/>
    </source>
</evidence>
<dbReference type="CDD" id="cd23767">
    <property type="entry name" value="IQCD"/>
    <property type="match status" value="1"/>
</dbReference>
<dbReference type="PANTHER" id="PTHR32295">
    <property type="entry name" value="IQ-DOMAIN 5-RELATED"/>
    <property type="match status" value="1"/>
</dbReference>
<dbReference type="Proteomes" id="UP000032142">
    <property type="component" value="Unassembled WGS sequence"/>
</dbReference>
<reference evidence="4" key="1">
    <citation type="submission" date="2014-09" db="EMBL/GenBank/DDBJ databases">
        <authorList>
            <person name="Mudge J."/>
            <person name="Ramaraj T."/>
            <person name="Lindquist I.E."/>
            <person name="Bharti A.K."/>
            <person name="Sundararajan A."/>
            <person name="Cameron C.T."/>
            <person name="Woodward J.E."/>
            <person name="May G.D."/>
            <person name="Brubaker C."/>
            <person name="Broadhvest J."/>
            <person name="Wilkins T.A."/>
        </authorList>
    </citation>
    <scope>NUCLEOTIDE SEQUENCE</scope>
    <source>
        <strain evidence="4">cv. AKA8401</strain>
    </source>
</reference>
<keyword evidence="1" id="KW-0112">Calmodulin-binding</keyword>
<evidence type="ECO:0000256" key="2">
    <source>
        <dbReference type="ARBA" id="ARBA00024341"/>
    </source>
</evidence>
<comment type="caution">
    <text evidence="3">The sequence shown here is derived from an EMBL/GenBank/DDBJ whole genome shotgun (WGS) entry which is preliminary data.</text>
</comment>
<dbReference type="EMBL" id="JRRC01490527">
    <property type="protein sequence ID" value="KHG08166.1"/>
    <property type="molecule type" value="Genomic_DNA"/>
</dbReference>
<dbReference type="GO" id="GO:0005516">
    <property type="term" value="F:calmodulin binding"/>
    <property type="evidence" value="ECO:0007669"/>
    <property type="project" value="UniProtKB-KW"/>
</dbReference>
<evidence type="ECO:0000313" key="4">
    <source>
        <dbReference type="Proteomes" id="UP000032142"/>
    </source>
</evidence>
<name>A0A0B0NAS8_GOSAR</name>
<dbReference type="KEGG" id="gab:108489207"/>
<dbReference type="OrthoDB" id="1923765at2759"/>
<gene>
    <name evidence="3" type="ORF">F383_12258</name>
</gene>
<proteinExistence type="inferred from homology"/>
<comment type="similarity">
    <text evidence="2">Belongs to the IQD family.</text>
</comment>
<accession>A0A0B0NAS8</accession>